<evidence type="ECO:0000256" key="3">
    <source>
        <dbReference type="ARBA" id="ARBA00022692"/>
    </source>
</evidence>
<keyword evidence="4 6" id="KW-1133">Transmembrane helix</keyword>
<dbReference type="InterPro" id="IPR003841">
    <property type="entry name" value="Na/Pi_transpt"/>
</dbReference>
<feature type="domain" description="PhoU" evidence="7">
    <location>
        <begin position="468"/>
        <end position="534"/>
    </location>
</feature>
<feature type="transmembrane region" description="Helical" evidence="6">
    <location>
        <begin position="136"/>
        <end position="157"/>
    </location>
</feature>
<dbReference type="GO" id="GO:0044341">
    <property type="term" value="P:sodium-dependent phosphate transport"/>
    <property type="evidence" value="ECO:0007669"/>
    <property type="project" value="InterPro"/>
</dbReference>
<dbReference type="InterPro" id="IPR026022">
    <property type="entry name" value="PhoU_dom"/>
</dbReference>
<protein>
    <submittedName>
        <fullName evidence="8">Na/Pi cotransporter family protein</fullName>
    </submittedName>
</protein>
<feature type="domain" description="PhoU" evidence="7">
    <location>
        <begin position="347"/>
        <end position="433"/>
    </location>
</feature>
<keyword evidence="2" id="KW-1003">Cell membrane</keyword>
<evidence type="ECO:0000259" key="7">
    <source>
        <dbReference type="Pfam" id="PF01895"/>
    </source>
</evidence>
<comment type="subcellular location">
    <subcellularLocation>
        <location evidence="1">Cell membrane</location>
        <topology evidence="1">Multi-pass membrane protein</topology>
    </subcellularLocation>
</comment>
<feature type="transmembrane region" description="Helical" evidence="6">
    <location>
        <begin position="283"/>
        <end position="302"/>
    </location>
</feature>
<feature type="transmembrane region" description="Helical" evidence="6">
    <location>
        <begin position="47"/>
        <end position="65"/>
    </location>
</feature>
<proteinExistence type="predicted"/>
<dbReference type="GO" id="GO:0005436">
    <property type="term" value="F:sodium:phosphate symporter activity"/>
    <property type="evidence" value="ECO:0007669"/>
    <property type="project" value="InterPro"/>
</dbReference>
<feature type="transmembrane region" description="Helical" evidence="6">
    <location>
        <begin position="178"/>
        <end position="202"/>
    </location>
</feature>
<reference evidence="8" key="1">
    <citation type="submission" date="2020-10" db="EMBL/GenBank/DDBJ databases">
        <authorList>
            <person name="Gilroy R."/>
        </authorList>
    </citation>
    <scope>NUCLEOTIDE SEQUENCE</scope>
    <source>
        <strain evidence="8">9366</strain>
    </source>
</reference>
<sequence length="553" mass="59929">MAMDIVKAVLVTLGGLGVFLFGMKILGDYLQNAAGDKIKNMLGKVGNNRFAAVGIGTAVTAVIQSSSATTVMVVGFVNAGIMTLFQATGIIMGANIGTTITAQIVALSVLPVTEFFVMLTGIGFFLTMISKPKVKTAGMIIAGFGMIFSGLYIMSAAMNTVSEMEQIRNLFAAADDPFLLFFIGLAITGIVQSSSATTGILITMAGSGLVTLRAALFATLGINIGTCVTALLAGIGANANAKRASVIHLLFNCFGSLVFFILCYFAPVDKWLSAAFPEIETQIAMFHTFFNVITTLVLVWFIKPLVKLATLMVPERKKKAEVSPLKFADERLLSSPAVALGQVRRELMRMLDEAYANLTLSLQAITEVDLTRQGEFDSRDRGIMDSKSALVKYLILLSDTEPGVEAETEIATYHKTISDIDRIADLSQNVMEFTLALKENSARISETGRAELEEMRAALDALKAGVEEEFERKDISLAGEIEALEQKVDEMYLKMEEGHLARMRSGECTAFTATIYIPLINNLERIGDHLFNIFRGMKSYVKAPSHAEKTEKA</sequence>
<evidence type="ECO:0000256" key="5">
    <source>
        <dbReference type="ARBA" id="ARBA00023136"/>
    </source>
</evidence>
<evidence type="ECO:0000256" key="6">
    <source>
        <dbReference type="SAM" id="Phobius"/>
    </source>
</evidence>
<dbReference type="Pfam" id="PF02690">
    <property type="entry name" value="Na_Pi_cotrans"/>
    <property type="match status" value="1"/>
</dbReference>
<dbReference type="PANTHER" id="PTHR10010">
    <property type="entry name" value="SOLUTE CARRIER FAMILY 34 SODIUM PHOSPHATE , MEMBER 2-RELATED"/>
    <property type="match status" value="1"/>
</dbReference>
<name>A0A9D1MLY2_9FIRM</name>
<accession>A0A9D1MLY2</accession>
<feature type="transmembrane region" description="Helical" evidence="6">
    <location>
        <begin position="71"/>
        <end position="92"/>
    </location>
</feature>
<dbReference type="AlphaFoldDB" id="A0A9D1MLY2"/>
<dbReference type="PANTHER" id="PTHR10010:SF46">
    <property type="entry name" value="SODIUM-DEPENDENT PHOSPHATE TRANSPORT PROTEIN 2B"/>
    <property type="match status" value="1"/>
</dbReference>
<evidence type="ECO:0000256" key="2">
    <source>
        <dbReference type="ARBA" id="ARBA00022475"/>
    </source>
</evidence>
<feature type="transmembrane region" description="Helical" evidence="6">
    <location>
        <begin position="214"/>
        <end position="237"/>
    </location>
</feature>
<dbReference type="EMBL" id="DVNJ01000011">
    <property type="protein sequence ID" value="HIU62595.1"/>
    <property type="molecule type" value="Genomic_DNA"/>
</dbReference>
<dbReference type="Gene3D" id="1.20.58.220">
    <property type="entry name" value="Phosphate transport system protein phou homolog 2, domain 2"/>
    <property type="match status" value="1"/>
</dbReference>
<feature type="transmembrane region" description="Helical" evidence="6">
    <location>
        <begin position="249"/>
        <end position="268"/>
    </location>
</feature>
<gene>
    <name evidence="8" type="ORF">IAB07_02360</name>
</gene>
<reference evidence="8" key="2">
    <citation type="journal article" date="2021" name="PeerJ">
        <title>Extensive microbial diversity within the chicken gut microbiome revealed by metagenomics and culture.</title>
        <authorList>
            <person name="Gilroy R."/>
            <person name="Ravi A."/>
            <person name="Getino M."/>
            <person name="Pursley I."/>
            <person name="Horton D.L."/>
            <person name="Alikhan N.F."/>
            <person name="Baker D."/>
            <person name="Gharbi K."/>
            <person name="Hall N."/>
            <person name="Watson M."/>
            <person name="Adriaenssens E.M."/>
            <person name="Foster-Nyarko E."/>
            <person name="Jarju S."/>
            <person name="Secka A."/>
            <person name="Antonio M."/>
            <person name="Oren A."/>
            <person name="Chaudhuri R.R."/>
            <person name="La Ragione R."/>
            <person name="Hildebrand F."/>
            <person name="Pallen M.J."/>
        </authorList>
    </citation>
    <scope>NUCLEOTIDE SEQUENCE</scope>
    <source>
        <strain evidence="8">9366</strain>
    </source>
</reference>
<dbReference type="NCBIfam" id="NF037997">
    <property type="entry name" value="Na_Pi_symport"/>
    <property type="match status" value="1"/>
</dbReference>
<evidence type="ECO:0000256" key="1">
    <source>
        <dbReference type="ARBA" id="ARBA00004651"/>
    </source>
</evidence>
<keyword evidence="3 6" id="KW-0812">Transmembrane</keyword>
<dbReference type="InterPro" id="IPR038078">
    <property type="entry name" value="PhoU-like_sf"/>
</dbReference>
<dbReference type="SUPFAM" id="SSF109755">
    <property type="entry name" value="PhoU-like"/>
    <property type="match status" value="1"/>
</dbReference>
<dbReference type="Proteomes" id="UP000824145">
    <property type="component" value="Unassembled WGS sequence"/>
</dbReference>
<dbReference type="NCBIfam" id="TIGR00704">
    <property type="entry name" value="NaPi_cotrn_rel"/>
    <property type="match status" value="1"/>
</dbReference>
<organism evidence="8 9">
    <name type="scientific">Candidatus Caccalectryoclostridium excrementigallinarum</name>
    <dbReference type="NCBI Taxonomy" id="2840710"/>
    <lineage>
        <taxon>Bacteria</taxon>
        <taxon>Bacillati</taxon>
        <taxon>Bacillota</taxon>
        <taxon>Clostridia</taxon>
        <taxon>Christensenellales</taxon>
        <taxon>Christensenellaceae</taxon>
        <taxon>Christensenellaceae incertae sedis</taxon>
        <taxon>Candidatus Caccalectryoclostridium</taxon>
    </lineage>
</organism>
<evidence type="ECO:0000256" key="4">
    <source>
        <dbReference type="ARBA" id="ARBA00022989"/>
    </source>
</evidence>
<dbReference type="InterPro" id="IPR004633">
    <property type="entry name" value="NaPi_cotrn-rel/YqeW-like"/>
</dbReference>
<feature type="transmembrane region" description="Helical" evidence="6">
    <location>
        <begin position="104"/>
        <end position="130"/>
    </location>
</feature>
<keyword evidence="5 6" id="KW-0472">Membrane</keyword>
<evidence type="ECO:0000313" key="9">
    <source>
        <dbReference type="Proteomes" id="UP000824145"/>
    </source>
</evidence>
<dbReference type="GO" id="GO:0005886">
    <property type="term" value="C:plasma membrane"/>
    <property type="evidence" value="ECO:0007669"/>
    <property type="project" value="UniProtKB-SubCell"/>
</dbReference>
<dbReference type="Pfam" id="PF01895">
    <property type="entry name" value="PhoU"/>
    <property type="match status" value="2"/>
</dbReference>
<feature type="transmembrane region" description="Helical" evidence="6">
    <location>
        <begin position="6"/>
        <end position="26"/>
    </location>
</feature>
<evidence type="ECO:0000313" key="8">
    <source>
        <dbReference type="EMBL" id="HIU62595.1"/>
    </source>
</evidence>
<comment type="caution">
    <text evidence="8">The sequence shown here is derived from an EMBL/GenBank/DDBJ whole genome shotgun (WGS) entry which is preliminary data.</text>
</comment>